<evidence type="ECO:0000256" key="5">
    <source>
        <dbReference type="ARBA" id="ARBA00023180"/>
    </source>
</evidence>
<dbReference type="GO" id="GO:0007155">
    <property type="term" value="P:cell adhesion"/>
    <property type="evidence" value="ECO:0007669"/>
    <property type="project" value="InterPro"/>
</dbReference>
<dbReference type="PROSITE" id="PS50923">
    <property type="entry name" value="SUSHI"/>
    <property type="match status" value="3"/>
</dbReference>
<dbReference type="Gene3D" id="2.10.70.10">
    <property type="entry name" value="Complement Module, domain 1"/>
    <property type="match status" value="3"/>
</dbReference>
<keyword evidence="7" id="KW-0472">Membrane</keyword>
<feature type="transmembrane region" description="Helical" evidence="7">
    <location>
        <begin position="203"/>
        <end position="226"/>
    </location>
</feature>
<dbReference type="PANTHER" id="PTHR19325:SF569">
    <property type="entry name" value="COMPLEMENT COMPONENT 4 BINDING PROTEIN, SECRETORY-RELATED"/>
    <property type="match status" value="1"/>
</dbReference>
<dbReference type="PRINTS" id="PR00343">
    <property type="entry name" value="SELECTIN"/>
</dbReference>
<evidence type="ECO:0000313" key="9">
    <source>
        <dbReference type="EMBL" id="KAA8589983.1"/>
    </source>
</evidence>
<accession>A0A5J5DAA4</accession>
<keyword evidence="7" id="KW-1133">Transmembrane helix</keyword>
<feature type="disulfide bond" evidence="6">
    <location>
        <begin position="39"/>
        <end position="66"/>
    </location>
</feature>
<reference evidence="9 10" key="1">
    <citation type="submission" date="2019-08" db="EMBL/GenBank/DDBJ databases">
        <title>A chromosome-level genome assembly, high-density linkage maps, and genome scans reveal the genomic architecture of hybrid incompatibilities underlying speciation via character displacement in darters (Percidae: Etheostominae).</title>
        <authorList>
            <person name="Moran R.L."/>
            <person name="Catchen J.M."/>
            <person name="Fuller R.C."/>
        </authorList>
    </citation>
    <scope>NUCLEOTIDE SEQUENCE [LARGE SCALE GENOMIC DNA]</scope>
    <source>
        <strain evidence="9">EspeVRDwgs_2016</strain>
        <tissue evidence="9">Muscle</tissue>
    </source>
</reference>
<evidence type="ECO:0000256" key="2">
    <source>
        <dbReference type="ARBA" id="ARBA00022737"/>
    </source>
</evidence>
<name>A0A5J5DAA4_9PERO</name>
<dbReference type="FunFam" id="2.10.70.10:FF:000001">
    <property type="entry name" value="Selectin P"/>
    <property type="match status" value="2"/>
</dbReference>
<gene>
    <name evidence="9" type="ORF">FQN60_013348</name>
</gene>
<dbReference type="Pfam" id="PF00084">
    <property type="entry name" value="Sushi"/>
    <property type="match status" value="3"/>
</dbReference>
<keyword evidence="4 6" id="KW-1015">Disulfide bond</keyword>
<dbReference type="InterPro" id="IPR002396">
    <property type="entry name" value="Selectin_superfamily"/>
</dbReference>
<dbReference type="CDD" id="cd00033">
    <property type="entry name" value="CCP"/>
    <property type="match status" value="3"/>
</dbReference>
<keyword evidence="7" id="KW-0812">Transmembrane</keyword>
<evidence type="ECO:0000256" key="3">
    <source>
        <dbReference type="ARBA" id="ARBA00022837"/>
    </source>
</evidence>
<feature type="disulfide bond" evidence="6">
    <location>
        <begin position="108"/>
        <end position="135"/>
    </location>
</feature>
<dbReference type="InterPro" id="IPR035976">
    <property type="entry name" value="Sushi/SCR/CCP_sf"/>
</dbReference>
<keyword evidence="2" id="KW-0677">Repeat</keyword>
<evidence type="ECO:0000256" key="6">
    <source>
        <dbReference type="PROSITE-ProRule" id="PRU00302"/>
    </source>
</evidence>
<dbReference type="Proteomes" id="UP000327493">
    <property type="component" value="Chromosome 9"/>
</dbReference>
<comment type="caution">
    <text evidence="6">Lacks conserved residue(s) required for the propagation of feature annotation.</text>
</comment>
<dbReference type="InterPro" id="IPR000436">
    <property type="entry name" value="Sushi_SCR_CCP_dom"/>
</dbReference>
<evidence type="ECO:0000256" key="1">
    <source>
        <dbReference type="ARBA" id="ARBA00022659"/>
    </source>
</evidence>
<organism evidence="9 10">
    <name type="scientific">Etheostoma spectabile</name>
    <name type="common">orangethroat darter</name>
    <dbReference type="NCBI Taxonomy" id="54343"/>
    <lineage>
        <taxon>Eukaryota</taxon>
        <taxon>Metazoa</taxon>
        <taxon>Chordata</taxon>
        <taxon>Craniata</taxon>
        <taxon>Vertebrata</taxon>
        <taxon>Euteleostomi</taxon>
        <taxon>Actinopterygii</taxon>
        <taxon>Neopterygii</taxon>
        <taxon>Teleostei</taxon>
        <taxon>Neoteleostei</taxon>
        <taxon>Acanthomorphata</taxon>
        <taxon>Eupercaria</taxon>
        <taxon>Perciformes</taxon>
        <taxon>Percoidei</taxon>
        <taxon>Percidae</taxon>
        <taxon>Etheostomatinae</taxon>
        <taxon>Etheostoma</taxon>
    </lineage>
</organism>
<keyword evidence="10" id="KW-1185">Reference proteome</keyword>
<dbReference type="InterPro" id="IPR050350">
    <property type="entry name" value="Compl-Cell_Adhes-Reg"/>
</dbReference>
<sequence length="259" mass="27775">MPRCEAIICQNPEAKAHLISQCSQPLTKLRPDSTCSFSCEEGFELQGAHTTQCSEDGQWSKAIPTCKAIGCPAPEIPTSAQISCTPSLSSLVSAVTPHPLGMVCIFSCEEGYELQGALSMECANPGQWTSTPPNCSAVRCPLLEAPENGHINCTNRESVYNSQCSFTCKQDYSLVGHELLTCDRHGNWTGEKPSCQAPQSITALASGAATGGAVLLSGMSLAMWILKRLKQKANKFELNSNSDIEAPLQVYKNSIDSLI</sequence>
<keyword evidence="5" id="KW-0325">Glycoprotein</keyword>
<feature type="domain" description="Sushi" evidence="8">
    <location>
        <begin position="69"/>
        <end position="137"/>
    </location>
</feature>
<evidence type="ECO:0000313" key="10">
    <source>
        <dbReference type="Proteomes" id="UP000327493"/>
    </source>
</evidence>
<proteinExistence type="predicted"/>
<evidence type="ECO:0000259" key="8">
    <source>
        <dbReference type="PROSITE" id="PS50923"/>
    </source>
</evidence>
<dbReference type="SMART" id="SM00032">
    <property type="entry name" value="CCP"/>
    <property type="match status" value="3"/>
</dbReference>
<dbReference type="AlphaFoldDB" id="A0A5J5DAA4"/>
<dbReference type="SUPFAM" id="SSF57535">
    <property type="entry name" value="Complement control module/SCR domain"/>
    <property type="match status" value="3"/>
</dbReference>
<feature type="domain" description="Sushi" evidence="8">
    <location>
        <begin position="138"/>
        <end position="197"/>
    </location>
</feature>
<comment type="caution">
    <text evidence="9">The sequence shown here is derived from an EMBL/GenBank/DDBJ whole genome shotgun (WGS) entry which is preliminary data.</text>
</comment>
<protein>
    <recommendedName>
        <fullName evidence="8">Sushi domain-containing protein</fullName>
    </recommendedName>
</protein>
<evidence type="ECO:0000256" key="7">
    <source>
        <dbReference type="SAM" id="Phobius"/>
    </source>
</evidence>
<evidence type="ECO:0000256" key="4">
    <source>
        <dbReference type="ARBA" id="ARBA00023157"/>
    </source>
</evidence>
<keyword evidence="3" id="KW-0106">Calcium</keyword>
<feature type="domain" description="Sushi" evidence="8">
    <location>
        <begin position="7"/>
        <end position="68"/>
    </location>
</feature>
<dbReference type="GO" id="GO:0016020">
    <property type="term" value="C:membrane"/>
    <property type="evidence" value="ECO:0007669"/>
    <property type="project" value="InterPro"/>
</dbReference>
<dbReference type="EMBL" id="VOFY01000009">
    <property type="protein sequence ID" value="KAA8589983.1"/>
    <property type="molecule type" value="Genomic_DNA"/>
</dbReference>
<dbReference type="PANTHER" id="PTHR19325">
    <property type="entry name" value="COMPLEMENT COMPONENT-RELATED SUSHI DOMAIN-CONTAINING"/>
    <property type="match status" value="1"/>
</dbReference>
<keyword evidence="1 6" id="KW-0768">Sushi</keyword>
<feature type="disulfide bond" evidence="6">
    <location>
        <begin position="168"/>
        <end position="195"/>
    </location>
</feature>